<dbReference type="Gene3D" id="1.10.238.10">
    <property type="entry name" value="EF-hand"/>
    <property type="match status" value="1"/>
</dbReference>
<keyword evidence="2" id="KW-1185">Reference proteome</keyword>
<dbReference type="Proteomes" id="UP000187209">
    <property type="component" value="Unassembled WGS sequence"/>
</dbReference>
<gene>
    <name evidence="1" type="ORF">SteCoe_25905</name>
</gene>
<dbReference type="AlphaFoldDB" id="A0A1R2BE66"/>
<reference evidence="1 2" key="1">
    <citation type="submission" date="2016-11" db="EMBL/GenBank/DDBJ databases">
        <title>The macronuclear genome of Stentor coeruleus: a giant cell with tiny introns.</title>
        <authorList>
            <person name="Slabodnick M."/>
            <person name="Ruby J.G."/>
            <person name="Reiff S.B."/>
            <person name="Swart E.C."/>
            <person name="Gosai S."/>
            <person name="Prabakaran S."/>
            <person name="Witkowska E."/>
            <person name="Larue G.E."/>
            <person name="Fisher S."/>
            <person name="Freeman R.M."/>
            <person name="Gunawardena J."/>
            <person name="Chu W."/>
            <person name="Stover N.A."/>
            <person name="Gregory B.D."/>
            <person name="Nowacki M."/>
            <person name="Derisi J."/>
            <person name="Roy S.W."/>
            <person name="Marshall W.F."/>
            <person name="Sood P."/>
        </authorList>
    </citation>
    <scope>NUCLEOTIDE SEQUENCE [LARGE SCALE GENOMIC DNA]</scope>
    <source>
        <strain evidence="1">WM001</strain>
    </source>
</reference>
<name>A0A1R2BE66_9CILI</name>
<sequence>MEDQLEFGKSLSANIDFTIRKYSNELDINEDQFEQIVNELELKVKKCPQCPKIEAFYGLYKTTEGKYDGKDLVIAGIICGNAQAITRARLFFELYDKQSSLTINREDLECIFDDIFRFCIERAPLLVSNSTMPIATQGQIAQYVSELELNKKKSKKKFVEILMNSKKTIEKKEFVELFDDMENAKLLCSFGFRKFIRSCKE</sequence>
<proteinExistence type="predicted"/>
<protein>
    <recommendedName>
        <fullName evidence="3">EF-hand domain-containing protein</fullName>
    </recommendedName>
</protein>
<evidence type="ECO:0000313" key="1">
    <source>
        <dbReference type="EMBL" id="OMJ75059.1"/>
    </source>
</evidence>
<organism evidence="1 2">
    <name type="scientific">Stentor coeruleus</name>
    <dbReference type="NCBI Taxonomy" id="5963"/>
    <lineage>
        <taxon>Eukaryota</taxon>
        <taxon>Sar</taxon>
        <taxon>Alveolata</taxon>
        <taxon>Ciliophora</taxon>
        <taxon>Postciliodesmatophora</taxon>
        <taxon>Heterotrichea</taxon>
        <taxon>Heterotrichida</taxon>
        <taxon>Stentoridae</taxon>
        <taxon>Stentor</taxon>
    </lineage>
</organism>
<dbReference type="EMBL" id="MPUH01000713">
    <property type="protein sequence ID" value="OMJ75059.1"/>
    <property type="molecule type" value="Genomic_DNA"/>
</dbReference>
<evidence type="ECO:0000313" key="2">
    <source>
        <dbReference type="Proteomes" id="UP000187209"/>
    </source>
</evidence>
<accession>A0A1R2BE66</accession>
<comment type="caution">
    <text evidence="1">The sequence shown here is derived from an EMBL/GenBank/DDBJ whole genome shotgun (WGS) entry which is preliminary data.</text>
</comment>
<evidence type="ECO:0008006" key="3">
    <source>
        <dbReference type="Google" id="ProtNLM"/>
    </source>
</evidence>